<dbReference type="EMBL" id="JRTT01000006">
    <property type="protein sequence ID" value="KHD78208.1"/>
    <property type="molecule type" value="Genomic_DNA"/>
</dbReference>
<gene>
    <name evidence="1" type="ORF">MB27_07145</name>
</gene>
<accession>A0A0A6UT96</accession>
<organism evidence="1 2">
    <name type="scientific">Actinoplanes utahensis</name>
    <dbReference type="NCBI Taxonomy" id="1869"/>
    <lineage>
        <taxon>Bacteria</taxon>
        <taxon>Bacillati</taxon>
        <taxon>Actinomycetota</taxon>
        <taxon>Actinomycetes</taxon>
        <taxon>Micromonosporales</taxon>
        <taxon>Micromonosporaceae</taxon>
        <taxon>Actinoplanes</taxon>
    </lineage>
</organism>
<dbReference type="Proteomes" id="UP000054537">
    <property type="component" value="Unassembled WGS sequence"/>
</dbReference>
<proteinExistence type="predicted"/>
<dbReference type="eggNOG" id="ENOG50326VR">
    <property type="taxonomic scope" value="Bacteria"/>
</dbReference>
<keyword evidence="2" id="KW-1185">Reference proteome</keyword>
<comment type="caution">
    <text evidence="1">The sequence shown here is derived from an EMBL/GenBank/DDBJ whole genome shotgun (WGS) entry which is preliminary data.</text>
</comment>
<evidence type="ECO:0000313" key="2">
    <source>
        <dbReference type="Proteomes" id="UP000054537"/>
    </source>
</evidence>
<evidence type="ECO:0000313" key="1">
    <source>
        <dbReference type="EMBL" id="KHD78208.1"/>
    </source>
</evidence>
<protein>
    <submittedName>
        <fullName evidence="1">Uncharacterized protein</fullName>
    </submittedName>
</protein>
<name>A0A0A6UT96_ACTUT</name>
<dbReference type="RefSeq" id="WP_043523313.1">
    <property type="nucleotide sequence ID" value="NZ_BAABKU010000004.1"/>
</dbReference>
<dbReference type="STRING" id="1869.MB27_07145"/>
<dbReference type="AlphaFoldDB" id="A0A0A6UT96"/>
<sequence length="83" mass="9504">MRPGYTHVSELPWDEISSVFIQVLEMPDGRHWSTLVVDLTWGEFYEIADDSEGYADVVRELCRLPGRPVPEPATEAEIWPADE</sequence>
<reference evidence="1 2" key="1">
    <citation type="submission" date="2014-10" db="EMBL/GenBank/DDBJ databases">
        <title>Draft genome sequence of Actinoplanes utahensis NRRL 12052.</title>
        <authorList>
            <person name="Velasco-Bucheli B."/>
            <person name="del Cerro C."/>
            <person name="Hormigo D."/>
            <person name="Garcia J.L."/>
            <person name="Acebal C."/>
            <person name="Arroyo M."/>
            <person name="de la Mata I."/>
        </authorList>
    </citation>
    <scope>NUCLEOTIDE SEQUENCE [LARGE SCALE GENOMIC DNA]</scope>
    <source>
        <strain evidence="1 2">NRRL 12052</strain>
    </source>
</reference>